<dbReference type="GO" id="GO:0046872">
    <property type="term" value="F:metal ion binding"/>
    <property type="evidence" value="ECO:0007669"/>
    <property type="project" value="UniProtKB-KW"/>
</dbReference>
<gene>
    <name evidence="20" type="ORF">Ciccas_006898</name>
</gene>
<comment type="pathway">
    <text evidence="3">Protein modification; protein glycosylation.</text>
</comment>
<dbReference type="EMBL" id="JBJKFK010000985">
    <property type="protein sequence ID" value="KAL3314485.1"/>
    <property type="molecule type" value="Genomic_DNA"/>
</dbReference>
<comment type="similarity">
    <text evidence="4">Belongs to the glycosyltransferase 4 family.</text>
</comment>
<keyword evidence="9 19" id="KW-0812">Transmembrane</keyword>
<dbReference type="CDD" id="cd06855">
    <property type="entry name" value="GT_GPT_euk"/>
    <property type="match status" value="1"/>
</dbReference>
<comment type="cofactor">
    <cofactor evidence="1">
        <name>Mg(2+)</name>
        <dbReference type="ChEBI" id="CHEBI:18420"/>
    </cofactor>
</comment>
<dbReference type="Pfam" id="PF00953">
    <property type="entry name" value="Glycos_transf_4"/>
    <property type="match status" value="1"/>
</dbReference>
<dbReference type="PANTHER" id="PTHR10571">
    <property type="entry name" value="UDP-N-ACETYLGLUCOSAMINE--DOLICHYL-PHOSPHATE N-ACETYLGLUCOSAMINEPHOSPHOTRANSFERASE"/>
    <property type="match status" value="1"/>
</dbReference>
<comment type="catalytic activity">
    <reaction evidence="18">
        <text>a di-trans,poly-cis-dolichyl phosphate + UDP-N-acetyl-alpha-D-glucosamine = an N-acetyl-alpha-D-glucosaminyl-diphospho-di-trans,poly-cis-dolichol + UMP</text>
        <dbReference type="Rhea" id="RHEA:13289"/>
        <dbReference type="Rhea" id="RHEA-COMP:19498"/>
        <dbReference type="Rhea" id="RHEA-COMP:19507"/>
        <dbReference type="ChEBI" id="CHEBI:57683"/>
        <dbReference type="ChEBI" id="CHEBI:57705"/>
        <dbReference type="ChEBI" id="CHEBI:57865"/>
        <dbReference type="ChEBI" id="CHEBI:58427"/>
        <dbReference type="EC" id="2.7.8.15"/>
    </reaction>
    <physiologicalReaction direction="left-to-right" evidence="18">
        <dbReference type="Rhea" id="RHEA:13290"/>
    </physiologicalReaction>
</comment>
<dbReference type="GO" id="GO:0016757">
    <property type="term" value="F:glycosyltransferase activity"/>
    <property type="evidence" value="ECO:0007669"/>
    <property type="project" value="UniProtKB-KW"/>
</dbReference>
<evidence type="ECO:0000256" key="1">
    <source>
        <dbReference type="ARBA" id="ARBA00001946"/>
    </source>
</evidence>
<dbReference type="EC" id="2.7.8.15" evidence="5"/>
<evidence type="ECO:0000256" key="7">
    <source>
        <dbReference type="ARBA" id="ARBA00022676"/>
    </source>
</evidence>
<evidence type="ECO:0000256" key="6">
    <source>
        <dbReference type="ARBA" id="ARBA00017659"/>
    </source>
</evidence>
<proteinExistence type="inferred from homology"/>
<keyword evidence="7" id="KW-0328">Glycosyltransferase</keyword>
<comment type="subcellular location">
    <subcellularLocation>
        <location evidence="2">Endoplasmic reticulum membrane</location>
        <topology evidence="2">Multi-pass membrane protein</topology>
    </subcellularLocation>
</comment>
<protein>
    <recommendedName>
        <fullName evidence="6">UDP-N-acetylglucosamine--dolichyl-phosphate N-acetylglucosaminephosphotransferase</fullName>
        <ecNumber evidence="5">2.7.8.15</ecNumber>
    </recommendedName>
    <alternativeName>
        <fullName evidence="15">GlcNAc-1-P transferase</fullName>
    </alternativeName>
    <alternativeName>
        <fullName evidence="16">N-acetylglucosamine-1-phosphate transferase</fullName>
    </alternativeName>
</protein>
<evidence type="ECO:0000256" key="16">
    <source>
        <dbReference type="ARBA" id="ARBA00033238"/>
    </source>
</evidence>
<comment type="caution">
    <text evidence="20">The sequence shown here is derived from an EMBL/GenBank/DDBJ whole genome shotgun (WGS) entry which is preliminary data.</text>
</comment>
<evidence type="ECO:0000256" key="2">
    <source>
        <dbReference type="ARBA" id="ARBA00004477"/>
    </source>
</evidence>
<evidence type="ECO:0000313" key="21">
    <source>
        <dbReference type="Proteomes" id="UP001626550"/>
    </source>
</evidence>
<evidence type="ECO:0000256" key="5">
    <source>
        <dbReference type="ARBA" id="ARBA00013225"/>
    </source>
</evidence>
<evidence type="ECO:0000313" key="20">
    <source>
        <dbReference type="EMBL" id="KAL3314485.1"/>
    </source>
</evidence>
<dbReference type="InterPro" id="IPR000715">
    <property type="entry name" value="Glycosyl_transferase_4"/>
</dbReference>
<evidence type="ECO:0000256" key="11">
    <source>
        <dbReference type="ARBA" id="ARBA00022824"/>
    </source>
</evidence>
<dbReference type="GO" id="GO:0003975">
    <property type="term" value="F:UDP-N-acetylglucosamine-dolichyl-phosphate N-acetylglucosaminephosphotransferase activity"/>
    <property type="evidence" value="ECO:0007669"/>
    <property type="project" value="UniProtKB-EC"/>
</dbReference>
<evidence type="ECO:0000256" key="18">
    <source>
        <dbReference type="ARBA" id="ARBA00045078"/>
    </source>
</evidence>
<feature type="transmembrane region" description="Helical" evidence="19">
    <location>
        <begin position="208"/>
        <end position="231"/>
    </location>
</feature>
<evidence type="ECO:0000256" key="15">
    <source>
        <dbReference type="ARBA" id="ARBA00029567"/>
    </source>
</evidence>
<evidence type="ECO:0000256" key="14">
    <source>
        <dbReference type="ARBA" id="ARBA00023136"/>
    </source>
</evidence>
<feature type="transmembrane region" description="Helical" evidence="19">
    <location>
        <begin position="103"/>
        <end position="122"/>
    </location>
</feature>
<keyword evidence="12" id="KW-0460">Magnesium</keyword>
<keyword evidence="14 19" id="KW-0472">Membrane</keyword>
<keyword evidence="11" id="KW-0256">Endoplasmic reticulum</keyword>
<sequence length="234" mass="26414">MSMLAIFCTHAINIYAGVNGLEVGQSVVLALSVVIHNLIEINGPVGHYHKFSLFFLIPFIAVSIALLRKNWCPAEVFVGDTYCYFAGMVLAVVGILGHFSKTLLLFFIPQTVNFILSIPQLFKLVPCPRHRLPALNHETGLLEPSTFEIDTEKCKQSFKLHVLMFVFQSLGLVRSSTDHTTKVANLTLINLFLCWFGPCEERKLSTRLLLMHILSSILAFSIRYPLAWIFYHES</sequence>
<feature type="transmembrane region" description="Helical" evidence="19">
    <location>
        <begin position="46"/>
        <end position="67"/>
    </location>
</feature>
<evidence type="ECO:0000256" key="9">
    <source>
        <dbReference type="ARBA" id="ARBA00022692"/>
    </source>
</evidence>
<evidence type="ECO:0000256" key="17">
    <source>
        <dbReference type="ARBA" id="ARBA00044717"/>
    </source>
</evidence>
<dbReference type="InterPro" id="IPR033895">
    <property type="entry name" value="GPT"/>
</dbReference>
<comment type="function">
    <text evidence="17">UDP-N-acetylglucosamine--dolichyl-phosphate N-acetylglucosaminephosphotransferase that operates in the biosynthetic pathway of dolichol-linked oligosaccharides, the glycan precursors employed in protein asparagine (N)-glycosylation. The assembly of dolichol-linked oligosaccharides begins on the cytosolic side of the endoplasmic reticulum membrane and finishes in its lumen. The sequential addition of sugars to dolichol pyrophosphate produces dolichol-linked oligosaccharides containing fourteen sugars, including two GlcNAcs, nine mannoses and three glucoses. Once assembled, the oligosaccharide is transferred from the lipid to nascent proteins by oligosaccharyltransferases. Catalyzes the initial step of dolichol-linked oligosaccharide biosynthesis, transfering GlcNAc-1-P from cytosolic UDP-GlcNAc onto the carrier lipid dolichyl phosphate (P-dolichol), yielding GlcNAc-P-P-dolichol embedded in the cytoplasmic leaflet of the endoplasmic reticulum membrane.</text>
</comment>
<dbReference type="GO" id="GO:0005789">
    <property type="term" value="C:endoplasmic reticulum membrane"/>
    <property type="evidence" value="ECO:0007669"/>
    <property type="project" value="UniProtKB-SubCell"/>
</dbReference>
<name>A0ABD2Q4N6_9PLAT</name>
<keyword evidence="8" id="KW-0808">Transferase</keyword>
<dbReference type="Proteomes" id="UP001626550">
    <property type="component" value="Unassembled WGS sequence"/>
</dbReference>
<organism evidence="20 21">
    <name type="scientific">Cichlidogyrus casuarinus</name>
    <dbReference type="NCBI Taxonomy" id="1844966"/>
    <lineage>
        <taxon>Eukaryota</taxon>
        <taxon>Metazoa</taxon>
        <taxon>Spiralia</taxon>
        <taxon>Lophotrochozoa</taxon>
        <taxon>Platyhelminthes</taxon>
        <taxon>Monogenea</taxon>
        <taxon>Monopisthocotylea</taxon>
        <taxon>Dactylogyridea</taxon>
        <taxon>Ancyrocephalidae</taxon>
        <taxon>Cichlidogyrus</taxon>
    </lineage>
</organism>
<dbReference type="AlphaFoldDB" id="A0ABD2Q4N6"/>
<feature type="transmembrane region" description="Helical" evidence="19">
    <location>
        <begin position="79"/>
        <end position="97"/>
    </location>
</feature>
<evidence type="ECO:0000256" key="3">
    <source>
        <dbReference type="ARBA" id="ARBA00004922"/>
    </source>
</evidence>
<evidence type="ECO:0000256" key="19">
    <source>
        <dbReference type="SAM" id="Phobius"/>
    </source>
</evidence>
<dbReference type="PANTHER" id="PTHR10571:SF0">
    <property type="entry name" value="UDP-N-ACETYLGLUCOSAMINE--DOLICHYL-PHOSPHATE N-ACETYLGLUCOSAMINEPHOSPHOTRANSFERASE"/>
    <property type="match status" value="1"/>
</dbReference>
<evidence type="ECO:0000256" key="12">
    <source>
        <dbReference type="ARBA" id="ARBA00022842"/>
    </source>
</evidence>
<keyword evidence="13 19" id="KW-1133">Transmembrane helix</keyword>
<keyword evidence="21" id="KW-1185">Reference proteome</keyword>
<reference evidence="20 21" key="1">
    <citation type="submission" date="2024-11" db="EMBL/GenBank/DDBJ databases">
        <title>Adaptive evolution of stress response genes in parasites aligns with host niche diversity.</title>
        <authorList>
            <person name="Hahn C."/>
            <person name="Resl P."/>
        </authorList>
    </citation>
    <scope>NUCLEOTIDE SEQUENCE [LARGE SCALE GENOMIC DNA]</scope>
    <source>
        <strain evidence="20">EGGRZ-B1_66</strain>
        <tissue evidence="20">Body</tissue>
    </source>
</reference>
<accession>A0ABD2Q4N6</accession>
<keyword evidence="10" id="KW-0479">Metal-binding</keyword>
<evidence type="ECO:0000256" key="4">
    <source>
        <dbReference type="ARBA" id="ARBA00009317"/>
    </source>
</evidence>
<evidence type="ECO:0000256" key="10">
    <source>
        <dbReference type="ARBA" id="ARBA00022723"/>
    </source>
</evidence>
<evidence type="ECO:0000256" key="8">
    <source>
        <dbReference type="ARBA" id="ARBA00022679"/>
    </source>
</evidence>
<evidence type="ECO:0000256" key="13">
    <source>
        <dbReference type="ARBA" id="ARBA00022989"/>
    </source>
</evidence>